<feature type="transmembrane region" description="Helical" evidence="1">
    <location>
        <begin position="12"/>
        <end position="35"/>
    </location>
</feature>
<sequence length="65" mass="6846">MGSTRKWIDVVYLISYLAFSLPAVAAGFAATSAGLLPTTTVYALAVIALALLVLVAPRLRRPARS</sequence>
<dbReference type="EMBL" id="BMMM01000001">
    <property type="protein sequence ID" value="GGN52091.1"/>
    <property type="molecule type" value="Genomic_DNA"/>
</dbReference>
<feature type="transmembrane region" description="Helical" evidence="1">
    <location>
        <begin position="41"/>
        <end position="59"/>
    </location>
</feature>
<proteinExistence type="predicted"/>
<gene>
    <name evidence="2" type="ORF">GCM10011579_008690</name>
</gene>
<evidence type="ECO:0000313" key="3">
    <source>
        <dbReference type="Proteomes" id="UP000600365"/>
    </source>
</evidence>
<reference evidence="2 3" key="1">
    <citation type="journal article" date="2014" name="Int. J. Syst. Evol. Microbiol.">
        <title>Complete genome sequence of Corynebacterium casei LMG S-19264T (=DSM 44701T), isolated from a smear-ripened cheese.</title>
        <authorList>
            <consortium name="US DOE Joint Genome Institute (JGI-PGF)"/>
            <person name="Walter F."/>
            <person name="Albersmeier A."/>
            <person name="Kalinowski J."/>
            <person name="Ruckert C."/>
        </authorList>
    </citation>
    <scope>NUCLEOTIDE SEQUENCE [LARGE SCALE GENOMIC DNA]</scope>
    <source>
        <strain evidence="2 3">CGMCC 4.7111</strain>
    </source>
</reference>
<protein>
    <submittedName>
        <fullName evidence="2">Uncharacterized protein</fullName>
    </submittedName>
</protein>
<evidence type="ECO:0000313" key="2">
    <source>
        <dbReference type="EMBL" id="GGN52091.1"/>
    </source>
</evidence>
<keyword evidence="1" id="KW-0812">Transmembrane</keyword>
<keyword evidence="3" id="KW-1185">Reference proteome</keyword>
<evidence type="ECO:0000256" key="1">
    <source>
        <dbReference type="SAM" id="Phobius"/>
    </source>
</evidence>
<comment type="caution">
    <text evidence="2">The sequence shown here is derived from an EMBL/GenBank/DDBJ whole genome shotgun (WGS) entry which is preliminary data.</text>
</comment>
<accession>A0A917XT64</accession>
<keyword evidence="1" id="KW-0472">Membrane</keyword>
<dbReference type="AlphaFoldDB" id="A0A917XT64"/>
<name>A0A917XT64_9ACTN</name>
<dbReference type="RefSeq" id="WP_189184440.1">
    <property type="nucleotide sequence ID" value="NZ_BMMM01000001.1"/>
</dbReference>
<dbReference type="Proteomes" id="UP000600365">
    <property type="component" value="Unassembled WGS sequence"/>
</dbReference>
<keyword evidence="1" id="KW-1133">Transmembrane helix</keyword>
<organism evidence="2 3">
    <name type="scientific">Streptomyces albiflavescens</name>
    <dbReference type="NCBI Taxonomy" id="1623582"/>
    <lineage>
        <taxon>Bacteria</taxon>
        <taxon>Bacillati</taxon>
        <taxon>Actinomycetota</taxon>
        <taxon>Actinomycetes</taxon>
        <taxon>Kitasatosporales</taxon>
        <taxon>Streptomycetaceae</taxon>
        <taxon>Streptomyces</taxon>
    </lineage>
</organism>